<feature type="compositionally biased region" description="Polar residues" evidence="1">
    <location>
        <begin position="147"/>
        <end position="159"/>
    </location>
</feature>
<feature type="region of interest" description="Disordered" evidence="1">
    <location>
        <begin position="1"/>
        <end position="22"/>
    </location>
</feature>
<accession>A0AAW0XZD8</accession>
<organism evidence="2 3">
    <name type="scientific">Cherax quadricarinatus</name>
    <name type="common">Australian red claw crayfish</name>
    <dbReference type="NCBI Taxonomy" id="27406"/>
    <lineage>
        <taxon>Eukaryota</taxon>
        <taxon>Metazoa</taxon>
        <taxon>Ecdysozoa</taxon>
        <taxon>Arthropoda</taxon>
        <taxon>Crustacea</taxon>
        <taxon>Multicrustacea</taxon>
        <taxon>Malacostraca</taxon>
        <taxon>Eumalacostraca</taxon>
        <taxon>Eucarida</taxon>
        <taxon>Decapoda</taxon>
        <taxon>Pleocyemata</taxon>
        <taxon>Astacidea</taxon>
        <taxon>Parastacoidea</taxon>
        <taxon>Parastacidae</taxon>
        <taxon>Cherax</taxon>
    </lineage>
</organism>
<proteinExistence type="predicted"/>
<comment type="caution">
    <text evidence="2">The sequence shown here is derived from an EMBL/GenBank/DDBJ whole genome shotgun (WGS) entry which is preliminary data.</text>
</comment>
<feature type="region of interest" description="Disordered" evidence="1">
    <location>
        <begin position="37"/>
        <end position="86"/>
    </location>
</feature>
<dbReference type="AlphaFoldDB" id="A0AAW0XZD8"/>
<evidence type="ECO:0000313" key="2">
    <source>
        <dbReference type="EMBL" id="KAK8743324.1"/>
    </source>
</evidence>
<reference evidence="2 3" key="1">
    <citation type="journal article" date="2024" name="BMC Genomics">
        <title>Genome assembly of redclaw crayfish (Cherax quadricarinatus) provides insights into its immune adaptation and hypoxia tolerance.</title>
        <authorList>
            <person name="Liu Z."/>
            <person name="Zheng J."/>
            <person name="Li H."/>
            <person name="Fang K."/>
            <person name="Wang S."/>
            <person name="He J."/>
            <person name="Zhou D."/>
            <person name="Weng S."/>
            <person name="Chi M."/>
            <person name="Gu Z."/>
            <person name="He J."/>
            <person name="Li F."/>
            <person name="Wang M."/>
        </authorList>
    </citation>
    <scope>NUCLEOTIDE SEQUENCE [LARGE SCALE GENOMIC DNA]</scope>
    <source>
        <strain evidence="2">ZL_2023a</strain>
    </source>
</reference>
<dbReference type="EMBL" id="JARKIK010000025">
    <property type="protein sequence ID" value="KAK8743324.1"/>
    <property type="molecule type" value="Genomic_DNA"/>
</dbReference>
<sequence>MESTPSVNAFPSSTSTEGHVGGSSALYVVTPVEDFNSSTSIRMPQTSTSSIGNTENSVENGNSEDVYNTDDALTESDSHGKVSPVIDRGWRRTSQVMPSIEEFGDFFISRLQKDHEPISSKQNSMIGRTSYSVLHEASDRYSVLNSAVSNMDKQGNKRTSPGFKINTPREEKH</sequence>
<protein>
    <submittedName>
        <fullName evidence="2">Uncharacterized protein</fullName>
    </submittedName>
</protein>
<feature type="compositionally biased region" description="Polar residues" evidence="1">
    <location>
        <begin position="37"/>
        <end position="66"/>
    </location>
</feature>
<evidence type="ECO:0000313" key="3">
    <source>
        <dbReference type="Proteomes" id="UP001445076"/>
    </source>
</evidence>
<feature type="compositionally biased region" description="Polar residues" evidence="1">
    <location>
        <begin position="1"/>
        <end position="17"/>
    </location>
</feature>
<keyword evidence="3" id="KW-1185">Reference proteome</keyword>
<feature type="region of interest" description="Disordered" evidence="1">
    <location>
        <begin position="147"/>
        <end position="173"/>
    </location>
</feature>
<dbReference type="Proteomes" id="UP001445076">
    <property type="component" value="Unassembled WGS sequence"/>
</dbReference>
<gene>
    <name evidence="2" type="ORF">OTU49_001377</name>
</gene>
<evidence type="ECO:0000256" key="1">
    <source>
        <dbReference type="SAM" id="MobiDB-lite"/>
    </source>
</evidence>
<name>A0AAW0XZD8_CHEQU</name>